<dbReference type="InterPro" id="IPR055180">
    <property type="entry name" value="HsdR_RecA-like_helicase_dom_2"/>
</dbReference>
<dbReference type="SMART" id="SM00487">
    <property type="entry name" value="DEXDc"/>
    <property type="match status" value="1"/>
</dbReference>
<evidence type="ECO:0000256" key="7">
    <source>
        <dbReference type="ARBA" id="ARBA00022801"/>
    </source>
</evidence>
<keyword evidence="5 10" id="KW-0680">Restriction system</keyword>
<dbReference type="CDD" id="cd18030">
    <property type="entry name" value="DEXHc_RE_I_HsdR"/>
    <property type="match status" value="1"/>
</dbReference>
<dbReference type="InterPro" id="IPR007409">
    <property type="entry name" value="Restrct_endonuc_type1_HsdR_N"/>
</dbReference>
<keyword evidence="4 10" id="KW-0547">Nucleotide-binding</keyword>
<dbReference type="EMBL" id="JAOEEO010000002">
    <property type="protein sequence ID" value="MDH0564127.1"/>
    <property type="molecule type" value="Genomic_DNA"/>
</dbReference>
<comment type="similarity">
    <text evidence="2 10">Belongs to the HsdR family.</text>
</comment>
<comment type="subunit">
    <text evidence="10">The type I restriction/modification system is composed of three polypeptides R, M and S.</text>
</comment>
<keyword evidence="9 10" id="KW-0238">DNA-binding</keyword>
<dbReference type="Pfam" id="PF04313">
    <property type="entry name" value="HSDR_N"/>
    <property type="match status" value="1"/>
</dbReference>
<dbReference type="Gene3D" id="3.90.1570.50">
    <property type="match status" value="1"/>
</dbReference>
<evidence type="ECO:0000259" key="11">
    <source>
        <dbReference type="PROSITE" id="PS51192"/>
    </source>
</evidence>
<dbReference type="Pfam" id="PF22679">
    <property type="entry name" value="T1R_D3-like"/>
    <property type="match status" value="1"/>
</dbReference>
<dbReference type="InterPro" id="IPR051268">
    <property type="entry name" value="Type-I_R_enzyme_R_subunit"/>
</dbReference>
<dbReference type="InterPro" id="IPR004473">
    <property type="entry name" value="Restrct_endonuc_typeI_HsdR"/>
</dbReference>
<organism evidence="12 13">
    <name type="scientific">Acinetobacter courvalinii</name>
    <dbReference type="NCBI Taxonomy" id="280147"/>
    <lineage>
        <taxon>Bacteria</taxon>
        <taxon>Pseudomonadati</taxon>
        <taxon>Pseudomonadota</taxon>
        <taxon>Gammaproteobacteria</taxon>
        <taxon>Moraxellales</taxon>
        <taxon>Moraxellaceae</taxon>
        <taxon>Acinetobacter</taxon>
    </lineage>
</organism>
<evidence type="ECO:0000256" key="3">
    <source>
        <dbReference type="ARBA" id="ARBA00022722"/>
    </source>
</evidence>
<dbReference type="PROSITE" id="PS51192">
    <property type="entry name" value="HELICASE_ATP_BIND_1"/>
    <property type="match status" value="1"/>
</dbReference>
<evidence type="ECO:0000313" key="13">
    <source>
        <dbReference type="Proteomes" id="UP001159329"/>
    </source>
</evidence>
<evidence type="ECO:0000256" key="2">
    <source>
        <dbReference type="ARBA" id="ARBA00008598"/>
    </source>
</evidence>
<protein>
    <recommendedName>
        <fullName evidence="10">Type I restriction enzyme endonuclease subunit</fullName>
        <shortName evidence="10">R protein</shortName>
        <ecNumber evidence="10">3.1.21.3</ecNumber>
    </recommendedName>
</protein>
<dbReference type="GO" id="GO:0009307">
    <property type="term" value="P:DNA restriction-modification system"/>
    <property type="evidence" value="ECO:0007669"/>
    <property type="project" value="UniProtKB-KW"/>
</dbReference>
<dbReference type="InterPro" id="IPR014001">
    <property type="entry name" value="Helicase_ATP-bd"/>
</dbReference>
<sequence length="971" mass="113423">MTIQKELELEELLIEQLQTLGYERVQLRNETALLENLRQKIQQLNKIVKPFSNAEWQQIWHYLSNETTVFKKAELLRNRCPVNFDDGTVKHVHFISEQTQENIFQVSNQIVADHRDLNGHSSRFDVTLLVNGFPLVQIEVKKRGVEISQAFKQTLEYAKTAYKSGQGLFGFIQFFVISNGVNCLYYSNGTQNIEFAFPWADENNKTINDLTQFTVTFLEPKHLTKMLTQYIVMYQSTDSLMILRPYQIYAVEKIIEHVKTAQENAYIWHTTGSGKTLTSFKASQLLIKIPEIQRVIFVVDRKDLDGQTAEEFNKFRENSVDSTTNTANLVRQLRSLDNRLVVTTIQKLNNAISNERYETEMAALKDQKVIFIFDECHRSQFGETHQKIKKFFKNAQMFGFTGTPIFDDNGHKVAGEKFTTEYLFPKLLHKYVIVDAIHDGNVLPFHIDYLGRFVHQNPDESEQEKIKAIDKKELFENEKRIEKIVRKVIDIHSNKTKQRQFNAMLCVSSVPALIQYYDKFVQVQAELLEQAQQNNELYQPLNIATIFSYVQMPSQQDSEADEDFVAEEEVDAPKQADPFAEKKLTQYIANYNQLFNTNFSLGAGFYDYYQNISSRFKAYGTDKNKGKEIDILLVVNMFLTGFDSKLLNTLYVDKNLKHHGLIQAFSRTNRIYGEAKPFGNIVCFRNLKQATDDALIMFSNKEAKNVVIVSPYEQVIQQYEAAVSTLLNIVPTCQSVDELYRESEKLSFVHAFREVMKLNNRLKMYSEYDQEKTSLTRQDFEDYSSKYKDLAFKYLKSNDQSSVAKYSVLDEVDFQLDLLFSDRINVDYIMDLIELIMKTKRQDQREKRIKQLTEILNTDASLYDKRDLIEKFINEQIPKMVTGQTVQEAFAAFWDTEKHRAYDIFCDDEQLKKDEFSKVSDNFEFTERLPLIHEIKELPIKKPPLGRKRTMYYAELHTKTTELLNRFDLKI</sequence>
<dbReference type="Pfam" id="PF18766">
    <property type="entry name" value="SWI2_SNF2"/>
    <property type="match status" value="1"/>
</dbReference>
<evidence type="ECO:0000313" key="12">
    <source>
        <dbReference type="EMBL" id="MDH0564127.1"/>
    </source>
</evidence>
<keyword evidence="3" id="KW-0540">Nuclease</keyword>
<dbReference type="GO" id="GO:0009035">
    <property type="term" value="F:type I site-specific deoxyribonuclease activity"/>
    <property type="evidence" value="ECO:0007669"/>
    <property type="project" value="UniProtKB-EC"/>
</dbReference>
<dbReference type="Pfam" id="PF12008">
    <property type="entry name" value="EcoR124_C"/>
    <property type="match status" value="1"/>
</dbReference>
<dbReference type="GO" id="GO:0003677">
    <property type="term" value="F:DNA binding"/>
    <property type="evidence" value="ECO:0007669"/>
    <property type="project" value="UniProtKB-KW"/>
</dbReference>
<evidence type="ECO:0000256" key="8">
    <source>
        <dbReference type="ARBA" id="ARBA00022840"/>
    </source>
</evidence>
<dbReference type="GO" id="GO:0005524">
    <property type="term" value="F:ATP binding"/>
    <property type="evidence" value="ECO:0007669"/>
    <property type="project" value="UniProtKB-KW"/>
</dbReference>
<proteinExistence type="inferred from homology"/>
<accession>A0AA42LF16</accession>
<keyword evidence="6 12" id="KW-0255">Endonuclease</keyword>
<evidence type="ECO:0000256" key="1">
    <source>
        <dbReference type="ARBA" id="ARBA00000851"/>
    </source>
</evidence>
<evidence type="ECO:0000256" key="10">
    <source>
        <dbReference type="RuleBase" id="RU364115"/>
    </source>
</evidence>
<dbReference type="EC" id="3.1.21.3" evidence="10"/>
<dbReference type="InterPro" id="IPR022625">
    <property type="entry name" value="TypeI_RM_Rsu_C"/>
</dbReference>
<keyword evidence="7 10" id="KW-0378">Hydrolase</keyword>
<comment type="catalytic activity">
    <reaction evidence="1 10">
        <text>Endonucleolytic cleavage of DNA to give random double-stranded fragments with terminal 5'-phosphates, ATP is simultaneously hydrolyzed.</text>
        <dbReference type="EC" id="3.1.21.3"/>
    </reaction>
</comment>
<evidence type="ECO:0000256" key="9">
    <source>
        <dbReference type="ARBA" id="ARBA00023125"/>
    </source>
</evidence>
<dbReference type="Gene3D" id="3.40.50.300">
    <property type="entry name" value="P-loop containing nucleotide triphosphate hydrolases"/>
    <property type="match status" value="2"/>
</dbReference>
<evidence type="ECO:0000256" key="5">
    <source>
        <dbReference type="ARBA" id="ARBA00022747"/>
    </source>
</evidence>
<reference evidence="12" key="1">
    <citation type="submission" date="2022-09" db="EMBL/GenBank/DDBJ databases">
        <title>Intensive care unit water sources are persistently colonized with multi-drug resistant bacteria and are the site of extensive horizontal gene transfer of antibiotic resistance genes.</title>
        <authorList>
            <person name="Diorio-Toth L."/>
        </authorList>
    </citation>
    <scope>NUCLEOTIDE SEQUENCE</scope>
    <source>
        <strain evidence="12">GD04005</strain>
    </source>
</reference>
<dbReference type="AlphaFoldDB" id="A0AA42LF16"/>
<comment type="caution">
    <text evidence="12">The sequence shown here is derived from an EMBL/GenBank/DDBJ whole genome shotgun (WGS) entry which is preliminary data.</text>
</comment>
<gene>
    <name evidence="12" type="ORF">N7644_10585</name>
</gene>
<dbReference type="PANTHER" id="PTHR30195:SF16">
    <property type="entry name" value="TYPE I RESTRICTION ENZYME ENDONUCLEASE SUBUNIT"/>
    <property type="match status" value="1"/>
</dbReference>
<feature type="domain" description="Helicase ATP-binding" evidence="11">
    <location>
        <begin position="256"/>
        <end position="422"/>
    </location>
</feature>
<comment type="function">
    <text evidence="10">Subunit R is required for both nuclease and ATPase activities, but not for modification.</text>
</comment>
<dbReference type="RefSeq" id="WP_199949087.1">
    <property type="nucleotide sequence ID" value="NZ_CP180027.1"/>
</dbReference>
<dbReference type="InterPro" id="IPR040980">
    <property type="entry name" value="SWI2_SNF2"/>
</dbReference>
<keyword evidence="8 10" id="KW-0067">ATP-binding</keyword>
<dbReference type="SUPFAM" id="SSF52540">
    <property type="entry name" value="P-loop containing nucleoside triphosphate hydrolases"/>
    <property type="match status" value="2"/>
</dbReference>
<evidence type="ECO:0000256" key="6">
    <source>
        <dbReference type="ARBA" id="ARBA00022759"/>
    </source>
</evidence>
<dbReference type="PANTHER" id="PTHR30195">
    <property type="entry name" value="TYPE I SITE-SPECIFIC DEOXYRIBONUCLEASE PROTEIN SUBUNIT M AND R"/>
    <property type="match status" value="1"/>
</dbReference>
<name>A0AA42LF16_9GAMM</name>
<dbReference type="CDD" id="cd22332">
    <property type="entry name" value="HsdR_N"/>
    <property type="match status" value="1"/>
</dbReference>
<dbReference type="InterPro" id="IPR027417">
    <property type="entry name" value="P-loop_NTPase"/>
</dbReference>
<dbReference type="CDD" id="cd18800">
    <property type="entry name" value="SF2_C_EcoR124I-like"/>
    <property type="match status" value="1"/>
</dbReference>
<evidence type="ECO:0000256" key="4">
    <source>
        <dbReference type="ARBA" id="ARBA00022741"/>
    </source>
</evidence>
<dbReference type="Proteomes" id="UP001159329">
    <property type="component" value="Unassembled WGS sequence"/>
</dbReference>
<dbReference type="NCBIfam" id="TIGR00348">
    <property type="entry name" value="hsdR"/>
    <property type="match status" value="1"/>
</dbReference>